<evidence type="ECO:0000313" key="1">
    <source>
        <dbReference type="EMBL" id="CAF1208332.1"/>
    </source>
</evidence>
<evidence type="ECO:0000313" key="3">
    <source>
        <dbReference type="Proteomes" id="UP000663868"/>
    </source>
</evidence>
<evidence type="ECO:0000313" key="2">
    <source>
        <dbReference type="EMBL" id="CAF3743604.1"/>
    </source>
</evidence>
<dbReference type="EMBL" id="CAJOBB010000750">
    <property type="protein sequence ID" value="CAF3743604.1"/>
    <property type="molecule type" value="Genomic_DNA"/>
</dbReference>
<dbReference type="EMBL" id="CAJNOE010000422">
    <property type="protein sequence ID" value="CAF1208332.1"/>
    <property type="molecule type" value="Genomic_DNA"/>
</dbReference>
<dbReference type="Proteomes" id="UP000663860">
    <property type="component" value="Unassembled WGS sequence"/>
</dbReference>
<reference evidence="2" key="1">
    <citation type="submission" date="2021-02" db="EMBL/GenBank/DDBJ databases">
        <authorList>
            <person name="Nowell W R."/>
        </authorList>
    </citation>
    <scope>NUCLEOTIDE SEQUENCE</scope>
</reference>
<gene>
    <name evidence="1" type="ORF">IZO911_LOCUS29025</name>
    <name evidence="2" type="ORF">KXQ929_LOCUS13812</name>
</gene>
<dbReference type="Proteomes" id="UP000663868">
    <property type="component" value="Unassembled WGS sequence"/>
</dbReference>
<accession>A0A818XPZ9</accession>
<protein>
    <submittedName>
        <fullName evidence="2">Uncharacterized protein</fullName>
    </submittedName>
</protein>
<comment type="caution">
    <text evidence="2">The sequence shown here is derived from an EMBL/GenBank/DDBJ whole genome shotgun (WGS) entry which is preliminary data.</text>
</comment>
<proteinExistence type="predicted"/>
<sequence>METVDTLDTTKDLLDKITGNEKYLASLEEQLIKQNKLLDEEIKNENKLMNVNMSKSNKTRMENYIYKLKYDRNEYIMANERLMAQKEELPRTMIPEAVFCEFPTKTVGKHRFRQELCQKMPKIRP</sequence>
<dbReference type="AlphaFoldDB" id="A0A818XPZ9"/>
<name>A0A818XPZ9_9BILA</name>
<organism evidence="2 3">
    <name type="scientific">Adineta steineri</name>
    <dbReference type="NCBI Taxonomy" id="433720"/>
    <lineage>
        <taxon>Eukaryota</taxon>
        <taxon>Metazoa</taxon>
        <taxon>Spiralia</taxon>
        <taxon>Gnathifera</taxon>
        <taxon>Rotifera</taxon>
        <taxon>Eurotatoria</taxon>
        <taxon>Bdelloidea</taxon>
        <taxon>Adinetida</taxon>
        <taxon>Adinetidae</taxon>
        <taxon>Adineta</taxon>
    </lineage>
</organism>